<organism evidence="1">
    <name type="scientific">Manihot esculenta</name>
    <name type="common">Cassava</name>
    <name type="synonym">Jatropha manihot</name>
    <dbReference type="NCBI Taxonomy" id="3983"/>
    <lineage>
        <taxon>Eukaryota</taxon>
        <taxon>Viridiplantae</taxon>
        <taxon>Streptophyta</taxon>
        <taxon>Embryophyta</taxon>
        <taxon>Tracheophyta</taxon>
        <taxon>Spermatophyta</taxon>
        <taxon>Magnoliopsida</taxon>
        <taxon>eudicotyledons</taxon>
        <taxon>Gunneridae</taxon>
        <taxon>Pentapetalae</taxon>
        <taxon>rosids</taxon>
        <taxon>fabids</taxon>
        <taxon>Malpighiales</taxon>
        <taxon>Euphorbiaceae</taxon>
        <taxon>Crotonoideae</taxon>
        <taxon>Manihoteae</taxon>
        <taxon>Manihot</taxon>
    </lineage>
</organism>
<dbReference type="Gene3D" id="3.40.50.1000">
    <property type="entry name" value="HAD superfamily/HAD-like"/>
    <property type="match status" value="1"/>
</dbReference>
<sequence>MGIQGTDVAEENSDIIILKDNFASLWRLAIFMKFACWKFVSISDPTVEQDWYQTFVIPYL</sequence>
<proteinExistence type="predicted"/>
<protein>
    <submittedName>
        <fullName evidence="1">Uncharacterized protein</fullName>
    </submittedName>
</protein>
<evidence type="ECO:0000313" key="1">
    <source>
        <dbReference type="EMBL" id="OAY40216.1"/>
    </source>
</evidence>
<reference evidence="1" key="1">
    <citation type="submission" date="2016-02" db="EMBL/GenBank/DDBJ databases">
        <title>WGS assembly of Manihot esculenta.</title>
        <authorList>
            <person name="Bredeson J.V."/>
            <person name="Prochnik S.E."/>
            <person name="Lyons J.B."/>
            <person name="Schmutz J."/>
            <person name="Grimwood J."/>
            <person name="Vrebalov J."/>
            <person name="Bart R.S."/>
            <person name="Amuge T."/>
            <person name="Ferguson M.E."/>
            <person name="Green R."/>
            <person name="Putnam N."/>
            <person name="Stites J."/>
            <person name="Rounsley S."/>
            <person name="Rokhsar D.S."/>
        </authorList>
    </citation>
    <scope>NUCLEOTIDE SEQUENCE [LARGE SCALE GENOMIC DNA]</scope>
    <source>
        <tissue evidence="1">Leaf</tissue>
    </source>
</reference>
<accession>A0A251K1R6</accession>
<name>A0A251K1R6_MANES</name>
<dbReference type="EMBL" id="CM004395">
    <property type="protein sequence ID" value="OAY40216.1"/>
    <property type="molecule type" value="Genomic_DNA"/>
</dbReference>
<gene>
    <name evidence="1" type="ORF">MANES_09G004800</name>
</gene>
<dbReference type="EMBL" id="CM004395">
    <property type="protein sequence ID" value="OAY40215.1"/>
    <property type="molecule type" value="Genomic_DNA"/>
</dbReference>
<dbReference type="InterPro" id="IPR023214">
    <property type="entry name" value="HAD_sf"/>
</dbReference>
<dbReference type="AlphaFoldDB" id="A0A251K1R6"/>